<comment type="caution">
    <text evidence="3">The sequence shown here is derived from an EMBL/GenBank/DDBJ whole genome shotgun (WGS) entry which is preliminary data.</text>
</comment>
<evidence type="ECO:0000256" key="1">
    <source>
        <dbReference type="ARBA" id="ARBA00009981"/>
    </source>
</evidence>
<evidence type="ECO:0000313" key="3">
    <source>
        <dbReference type="EMBL" id="MEA5442360.1"/>
    </source>
</evidence>
<evidence type="ECO:0000256" key="2">
    <source>
        <dbReference type="RuleBase" id="RU362080"/>
    </source>
</evidence>
<accession>A0ABU5SV17</accession>
<dbReference type="NCBIfam" id="TIGR01552">
    <property type="entry name" value="phd_fam"/>
    <property type="match status" value="1"/>
</dbReference>
<dbReference type="PANTHER" id="PTHR35377">
    <property type="entry name" value="ANTITOXIN VAPB49-RELATED-RELATED"/>
    <property type="match status" value="1"/>
</dbReference>
<comment type="similarity">
    <text evidence="1 2">Belongs to the phD/YefM antitoxin family.</text>
</comment>
<dbReference type="Proteomes" id="UP001302329">
    <property type="component" value="Unassembled WGS sequence"/>
</dbReference>
<dbReference type="Gene3D" id="3.40.1620.10">
    <property type="entry name" value="YefM-like domain"/>
    <property type="match status" value="1"/>
</dbReference>
<protein>
    <recommendedName>
        <fullName evidence="2">Antitoxin</fullName>
    </recommendedName>
</protein>
<dbReference type="SUPFAM" id="SSF143120">
    <property type="entry name" value="YefM-like"/>
    <property type="match status" value="1"/>
</dbReference>
<organism evidence="3 4">
    <name type="scientific">Cyanobium gracile UHCC 0281</name>
    <dbReference type="NCBI Taxonomy" id="3110309"/>
    <lineage>
        <taxon>Bacteria</taxon>
        <taxon>Bacillati</taxon>
        <taxon>Cyanobacteriota</taxon>
        <taxon>Cyanophyceae</taxon>
        <taxon>Synechococcales</taxon>
        <taxon>Prochlorococcaceae</taxon>
        <taxon>Cyanobium</taxon>
    </lineage>
</organism>
<sequence>MSTSALPSGPLLAPVQVNVHEAKTHLSRLLQQVEAGQDVVIARAGVPIARMVPCRGAAGGIAPPGVLSGAISVSDDFDAPLDDLFVSNRFPVH</sequence>
<proteinExistence type="inferred from homology"/>
<dbReference type="InterPro" id="IPR036165">
    <property type="entry name" value="YefM-like_sf"/>
</dbReference>
<dbReference type="InterPro" id="IPR051416">
    <property type="entry name" value="phD-YefM_TA_antitoxins"/>
</dbReference>
<name>A0ABU5SV17_9CYAN</name>
<dbReference type="InterPro" id="IPR006442">
    <property type="entry name" value="Antitoxin_Phd/YefM"/>
</dbReference>
<reference evidence="3 4" key="1">
    <citation type="submission" date="2023-12" db="EMBL/GenBank/DDBJ databases">
        <title>Baltic Sea Cyanobacteria.</title>
        <authorList>
            <person name="Delbaje E."/>
            <person name="Fewer D.P."/>
            <person name="Shishido T.K."/>
        </authorList>
    </citation>
    <scope>NUCLEOTIDE SEQUENCE [LARGE SCALE GENOMIC DNA]</scope>
    <source>
        <strain evidence="3 4">UHCC 0281</strain>
    </source>
</reference>
<comment type="function">
    <text evidence="2">Antitoxin component of a type II toxin-antitoxin (TA) system.</text>
</comment>
<keyword evidence="4" id="KW-1185">Reference proteome</keyword>
<gene>
    <name evidence="3" type="ORF">VB739_07335</name>
</gene>
<evidence type="ECO:0000313" key="4">
    <source>
        <dbReference type="Proteomes" id="UP001302329"/>
    </source>
</evidence>
<dbReference type="EMBL" id="JAYGHY010000017">
    <property type="protein sequence ID" value="MEA5442360.1"/>
    <property type="molecule type" value="Genomic_DNA"/>
</dbReference>
<dbReference type="Pfam" id="PF02604">
    <property type="entry name" value="PhdYeFM_antitox"/>
    <property type="match status" value="1"/>
</dbReference>